<dbReference type="InterPro" id="IPR036388">
    <property type="entry name" value="WH-like_DNA-bd_sf"/>
</dbReference>
<dbReference type="InterPro" id="IPR016032">
    <property type="entry name" value="Sig_transdc_resp-reg_C-effctor"/>
</dbReference>
<dbReference type="SMART" id="SM00448">
    <property type="entry name" value="REC"/>
    <property type="match status" value="1"/>
</dbReference>
<dbReference type="GO" id="GO:0000156">
    <property type="term" value="F:phosphorelay response regulator activity"/>
    <property type="evidence" value="ECO:0007669"/>
    <property type="project" value="TreeGrafter"/>
</dbReference>
<dbReference type="PANTHER" id="PTHR48111:SF11">
    <property type="entry name" value="TWO-COMPONENT RESPONSE REGULATOR"/>
    <property type="match status" value="1"/>
</dbReference>
<dbReference type="GO" id="GO:0006355">
    <property type="term" value="P:regulation of DNA-templated transcription"/>
    <property type="evidence" value="ECO:0007669"/>
    <property type="project" value="InterPro"/>
</dbReference>
<accession>A0A842HED3</accession>
<dbReference type="SUPFAM" id="SSF52172">
    <property type="entry name" value="CheY-like"/>
    <property type="match status" value="1"/>
</dbReference>
<dbReference type="Gene3D" id="1.10.10.10">
    <property type="entry name" value="Winged helix-like DNA-binding domain superfamily/Winged helix DNA-binding domain"/>
    <property type="match status" value="1"/>
</dbReference>
<name>A0A842HED3_9BACT</name>
<dbReference type="EMBL" id="JACHVB010000020">
    <property type="protein sequence ID" value="MBC2593937.1"/>
    <property type="molecule type" value="Genomic_DNA"/>
</dbReference>
<dbReference type="CDD" id="cd00383">
    <property type="entry name" value="trans_reg_C"/>
    <property type="match status" value="1"/>
</dbReference>
<keyword evidence="5" id="KW-0804">Transcription</keyword>
<sequence length="233" mass="25763">MKRRRLLIAEDDANIRTGLVDVLESEGYEVLAANDGQSALALAKQGGFDLILLDVMMPALSGYEVCREVRRRDSRVPVIMLTAKGEEIDKVVGLELGADDYITKPFGVRELLARIAAVLRRSGPQEEAEPESEPFDFGTARIDPKRMEAVVGGEAVALTPREMKLVQYFHRHPGEALSRDALLNAAWGIDYLGTTRTLDQHMAQLRKKLESDPARPGTLLTVHGHGYRYEPGA</sequence>
<evidence type="ECO:0000259" key="8">
    <source>
        <dbReference type="PROSITE" id="PS50110"/>
    </source>
</evidence>
<dbReference type="SMART" id="SM00862">
    <property type="entry name" value="Trans_reg_C"/>
    <property type="match status" value="1"/>
</dbReference>
<dbReference type="PROSITE" id="PS50110">
    <property type="entry name" value="RESPONSE_REGULATORY"/>
    <property type="match status" value="1"/>
</dbReference>
<dbReference type="Pfam" id="PF00486">
    <property type="entry name" value="Trans_reg_C"/>
    <property type="match status" value="1"/>
</dbReference>
<dbReference type="InterPro" id="IPR011006">
    <property type="entry name" value="CheY-like_superfamily"/>
</dbReference>
<reference evidence="10 11" key="1">
    <citation type="submission" date="2020-07" db="EMBL/GenBank/DDBJ databases">
        <authorList>
            <person name="Feng X."/>
        </authorList>
    </citation>
    <scope>NUCLEOTIDE SEQUENCE [LARGE SCALE GENOMIC DNA]</scope>
    <source>
        <strain evidence="10 11">JCM31066</strain>
    </source>
</reference>
<dbReference type="FunFam" id="3.40.50.2300:FF:000001">
    <property type="entry name" value="DNA-binding response regulator PhoB"/>
    <property type="match status" value="1"/>
</dbReference>
<evidence type="ECO:0000256" key="6">
    <source>
        <dbReference type="PROSITE-ProRule" id="PRU00169"/>
    </source>
</evidence>
<evidence type="ECO:0000256" key="5">
    <source>
        <dbReference type="ARBA" id="ARBA00023163"/>
    </source>
</evidence>
<evidence type="ECO:0000259" key="9">
    <source>
        <dbReference type="PROSITE" id="PS51755"/>
    </source>
</evidence>
<keyword evidence="1 6" id="KW-0597">Phosphoprotein</keyword>
<evidence type="ECO:0000313" key="11">
    <source>
        <dbReference type="Proteomes" id="UP000546464"/>
    </source>
</evidence>
<dbReference type="GO" id="GO:0000976">
    <property type="term" value="F:transcription cis-regulatory region binding"/>
    <property type="evidence" value="ECO:0007669"/>
    <property type="project" value="TreeGrafter"/>
</dbReference>
<evidence type="ECO:0000256" key="1">
    <source>
        <dbReference type="ARBA" id="ARBA00022553"/>
    </source>
</evidence>
<keyword evidence="3" id="KW-0805">Transcription regulation</keyword>
<dbReference type="Proteomes" id="UP000546464">
    <property type="component" value="Unassembled WGS sequence"/>
</dbReference>
<proteinExistence type="predicted"/>
<feature type="domain" description="OmpR/PhoB-type" evidence="9">
    <location>
        <begin position="132"/>
        <end position="231"/>
    </location>
</feature>
<keyword evidence="2" id="KW-0902">Two-component regulatory system</keyword>
<protein>
    <submittedName>
        <fullName evidence="10">Response regulator transcription factor</fullName>
    </submittedName>
</protein>
<feature type="domain" description="Response regulatory" evidence="8">
    <location>
        <begin position="5"/>
        <end position="119"/>
    </location>
</feature>
<dbReference type="Pfam" id="PF00072">
    <property type="entry name" value="Response_reg"/>
    <property type="match status" value="1"/>
</dbReference>
<keyword evidence="4 7" id="KW-0238">DNA-binding</keyword>
<dbReference type="PANTHER" id="PTHR48111">
    <property type="entry name" value="REGULATOR OF RPOS"/>
    <property type="match status" value="1"/>
</dbReference>
<dbReference type="CDD" id="cd17574">
    <property type="entry name" value="REC_OmpR"/>
    <property type="match status" value="1"/>
</dbReference>
<evidence type="ECO:0000256" key="4">
    <source>
        <dbReference type="ARBA" id="ARBA00023125"/>
    </source>
</evidence>
<evidence type="ECO:0000256" key="2">
    <source>
        <dbReference type="ARBA" id="ARBA00023012"/>
    </source>
</evidence>
<evidence type="ECO:0000256" key="3">
    <source>
        <dbReference type="ARBA" id="ARBA00023015"/>
    </source>
</evidence>
<evidence type="ECO:0000313" key="10">
    <source>
        <dbReference type="EMBL" id="MBC2593937.1"/>
    </source>
</evidence>
<feature type="modified residue" description="4-aspartylphosphate" evidence="6">
    <location>
        <position position="54"/>
    </location>
</feature>
<dbReference type="Gene3D" id="3.40.50.2300">
    <property type="match status" value="1"/>
</dbReference>
<dbReference type="GO" id="GO:0032993">
    <property type="term" value="C:protein-DNA complex"/>
    <property type="evidence" value="ECO:0007669"/>
    <property type="project" value="TreeGrafter"/>
</dbReference>
<keyword evidence="11" id="KW-1185">Reference proteome</keyword>
<gene>
    <name evidence="10" type="ORF">H5P28_06645</name>
</gene>
<feature type="DNA-binding region" description="OmpR/PhoB-type" evidence="7">
    <location>
        <begin position="132"/>
        <end position="231"/>
    </location>
</feature>
<dbReference type="InterPro" id="IPR039420">
    <property type="entry name" value="WalR-like"/>
</dbReference>
<dbReference type="AlphaFoldDB" id="A0A842HED3"/>
<comment type="caution">
    <text evidence="10">The sequence shown here is derived from an EMBL/GenBank/DDBJ whole genome shotgun (WGS) entry which is preliminary data.</text>
</comment>
<dbReference type="GO" id="GO:0005829">
    <property type="term" value="C:cytosol"/>
    <property type="evidence" value="ECO:0007669"/>
    <property type="project" value="TreeGrafter"/>
</dbReference>
<dbReference type="Gene3D" id="6.10.250.690">
    <property type="match status" value="1"/>
</dbReference>
<dbReference type="PROSITE" id="PS51755">
    <property type="entry name" value="OMPR_PHOB"/>
    <property type="match status" value="1"/>
</dbReference>
<dbReference type="RefSeq" id="WP_185674924.1">
    <property type="nucleotide sequence ID" value="NZ_JACHVB010000020.1"/>
</dbReference>
<dbReference type="InterPro" id="IPR001867">
    <property type="entry name" value="OmpR/PhoB-type_DNA-bd"/>
</dbReference>
<dbReference type="SUPFAM" id="SSF46894">
    <property type="entry name" value="C-terminal effector domain of the bipartite response regulators"/>
    <property type="match status" value="1"/>
</dbReference>
<dbReference type="InterPro" id="IPR001789">
    <property type="entry name" value="Sig_transdc_resp-reg_receiver"/>
</dbReference>
<organism evidence="10 11">
    <name type="scientific">Ruficoccus amylovorans</name>
    <dbReference type="NCBI Taxonomy" id="1804625"/>
    <lineage>
        <taxon>Bacteria</taxon>
        <taxon>Pseudomonadati</taxon>
        <taxon>Verrucomicrobiota</taxon>
        <taxon>Opitutia</taxon>
        <taxon>Puniceicoccales</taxon>
        <taxon>Cerasicoccaceae</taxon>
        <taxon>Ruficoccus</taxon>
    </lineage>
</organism>
<evidence type="ECO:0000256" key="7">
    <source>
        <dbReference type="PROSITE-ProRule" id="PRU01091"/>
    </source>
</evidence>